<evidence type="ECO:0000256" key="1">
    <source>
        <dbReference type="SAM" id="MobiDB-lite"/>
    </source>
</evidence>
<keyword evidence="3" id="KW-1185">Reference proteome</keyword>
<comment type="caution">
    <text evidence="2">The sequence shown here is derived from an EMBL/GenBank/DDBJ whole genome shotgun (WGS) entry which is preliminary data.</text>
</comment>
<gene>
    <name evidence="2" type="ORF">PG991_001753</name>
</gene>
<protein>
    <submittedName>
        <fullName evidence="2">Uncharacterized protein</fullName>
    </submittedName>
</protein>
<evidence type="ECO:0000313" key="3">
    <source>
        <dbReference type="Proteomes" id="UP001396898"/>
    </source>
</evidence>
<feature type="compositionally biased region" description="Basic residues" evidence="1">
    <location>
        <begin position="26"/>
        <end position="43"/>
    </location>
</feature>
<feature type="region of interest" description="Disordered" evidence="1">
    <location>
        <begin position="23"/>
        <end position="49"/>
    </location>
</feature>
<reference evidence="2 3" key="1">
    <citation type="submission" date="2023-01" db="EMBL/GenBank/DDBJ databases">
        <title>Analysis of 21 Apiospora genomes using comparative genomics revels a genus with tremendous synthesis potential of carbohydrate active enzymes and secondary metabolites.</title>
        <authorList>
            <person name="Sorensen T."/>
        </authorList>
    </citation>
    <scope>NUCLEOTIDE SEQUENCE [LARGE SCALE GENOMIC DNA]</scope>
    <source>
        <strain evidence="2 3">CBS 20057</strain>
    </source>
</reference>
<dbReference type="Proteomes" id="UP001396898">
    <property type="component" value="Unassembled WGS sequence"/>
</dbReference>
<accession>A0ABR1SQL1</accession>
<name>A0ABR1SQL1_9PEZI</name>
<organism evidence="2 3">
    <name type="scientific">Apiospora marii</name>
    <dbReference type="NCBI Taxonomy" id="335849"/>
    <lineage>
        <taxon>Eukaryota</taxon>
        <taxon>Fungi</taxon>
        <taxon>Dikarya</taxon>
        <taxon>Ascomycota</taxon>
        <taxon>Pezizomycotina</taxon>
        <taxon>Sordariomycetes</taxon>
        <taxon>Xylariomycetidae</taxon>
        <taxon>Amphisphaeriales</taxon>
        <taxon>Apiosporaceae</taxon>
        <taxon>Apiospora</taxon>
    </lineage>
</organism>
<proteinExistence type="predicted"/>
<dbReference type="EMBL" id="JAQQWI010000004">
    <property type="protein sequence ID" value="KAK8036616.1"/>
    <property type="molecule type" value="Genomic_DNA"/>
</dbReference>
<sequence>MAMPDIIDLTMSDDMLSGNLAPLQPAKRKKRGRMPAGRCARRQRSNEAAKHKFKAVLHLLGAAVRRKERSEPEAYQYYYKESSKWEKDSGNPLDRIMAEVVWISVRDRNGLQFRLHGEASDELWQDRSRLSDGGAAVVPDLTEVAVSILMLSKRLIDSRKRSGSGGMGDDEHRH</sequence>
<evidence type="ECO:0000313" key="2">
    <source>
        <dbReference type="EMBL" id="KAK8036616.1"/>
    </source>
</evidence>